<keyword evidence="2" id="KW-0812">Transmembrane</keyword>
<sequence>MKSAPSASVRAPAATPASPAAAAAGTGGALAAAPLLDRELQRLLAQQGIEACQLALVELDTLGCSLRWQLDARGRTRHGRGEGGLSAAGLNAVTAIGRTTDDSPQLQRLSPRRWSLAWRVDALQAVHAELQFGQNRARLDPQDAWPLQLMCAAALRHAASRVAPEADGPSGAGAARWRRRAAIALVLSASVAGLALSAALAPGDDGALALARPTLRTMAMILSACCGAAALALLWSARPEAEVLDEEAGPIATTASAPPAAEGHPRTGTRPRP</sequence>
<evidence type="ECO:0000313" key="4">
    <source>
        <dbReference type="Proteomes" id="UP001368500"/>
    </source>
</evidence>
<gene>
    <name evidence="3" type="ORF">AACH11_20585</name>
</gene>
<keyword evidence="2" id="KW-1133">Transmembrane helix</keyword>
<dbReference type="Proteomes" id="UP001368500">
    <property type="component" value="Unassembled WGS sequence"/>
</dbReference>
<dbReference type="RefSeq" id="WP_341376149.1">
    <property type="nucleotide sequence ID" value="NZ_JBBUTF010000023.1"/>
</dbReference>
<keyword evidence="2" id="KW-0472">Membrane</keyword>
<proteinExistence type="predicted"/>
<evidence type="ECO:0000256" key="1">
    <source>
        <dbReference type="SAM" id="MobiDB-lite"/>
    </source>
</evidence>
<organism evidence="3 4">
    <name type="scientific">Pseudaquabacterium rugosum</name>
    <dbReference type="NCBI Taxonomy" id="2984194"/>
    <lineage>
        <taxon>Bacteria</taxon>
        <taxon>Pseudomonadati</taxon>
        <taxon>Pseudomonadota</taxon>
        <taxon>Betaproteobacteria</taxon>
        <taxon>Burkholderiales</taxon>
        <taxon>Sphaerotilaceae</taxon>
        <taxon>Pseudaquabacterium</taxon>
    </lineage>
</organism>
<accession>A0ABU9BH31</accession>
<evidence type="ECO:0000256" key="2">
    <source>
        <dbReference type="SAM" id="Phobius"/>
    </source>
</evidence>
<feature type="region of interest" description="Disordered" evidence="1">
    <location>
        <begin position="245"/>
        <end position="273"/>
    </location>
</feature>
<feature type="region of interest" description="Disordered" evidence="1">
    <location>
        <begin position="1"/>
        <end position="21"/>
    </location>
</feature>
<keyword evidence="4" id="KW-1185">Reference proteome</keyword>
<reference evidence="3 4" key="1">
    <citation type="submission" date="2024-04" db="EMBL/GenBank/DDBJ databases">
        <title>Novel species of the genus Ideonella isolated from streams.</title>
        <authorList>
            <person name="Lu H."/>
        </authorList>
    </citation>
    <scope>NUCLEOTIDE SEQUENCE [LARGE SCALE GENOMIC DNA]</scope>
    <source>
        <strain evidence="3 4">BYS139W</strain>
    </source>
</reference>
<comment type="caution">
    <text evidence="3">The sequence shown here is derived from an EMBL/GenBank/DDBJ whole genome shotgun (WGS) entry which is preliminary data.</text>
</comment>
<feature type="transmembrane region" description="Helical" evidence="2">
    <location>
        <begin position="182"/>
        <end position="203"/>
    </location>
</feature>
<evidence type="ECO:0000313" key="3">
    <source>
        <dbReference type="EMBL" id="MEK8028364.1"/>
    </source>
</evidence>
<name>A0ABU9BH31_9BURK</name>
<dbReference type="EMBL" id="JBBUTF010000023">
    <property type="protein sequence ID" value="MEK8028364.1"/>
    <property type="molecule type" value="Genomic_DNA"/>
</dbReference>
<feature type="transmembrane region" description="Helical" evidence="2">
    <location>
        <begin position="215"/>
        <end position="235"/>
    </location>
</feature>
<protein>
    <submittedName>
        <fullName evidence="3">Uncharacterized protein</fullName>
    </submittedName>
</protein>
<feature type="compositionally biased region" description="Low complexity" evidence="1">
    <location>
        <begin position="249"/>
        <end position="261"/>
    </location>
</feature>